<dbReference type="EMBL" id="OX459120">
    <property type="protein sequence ID" value="CAI9100905.1"/>
    <property type="molecule type" value="Genomic_DNA"/>
</dbReference>
<dbReference type="Pfam" id="PF05617">
    <property type="entry name" value="Prolamin_like"/>
    <property type="match status" value="1"/>
</dbReference>
<proteinExistence type="predicted"/>
<feature type="chain" id="PRO_5043370634" evidence="2">
    <location>
        <begin position="22"/>
        <end position="144"/>
    </location>
</feature>
<keyword evidence="5" id="KW-1185">Reference proteome</keyword>
<feature type="domain" description="Prolamin-like" evidence="3">
    <location>
        <begin position="75"/>
        <end position="130"/>
    </location>
</feature>
<keyword evidence="1 2" id="KW-0732">Signal</keyword>
<dbReference type="GO" id="GO:0080155">
    <property type="term" value="P:regulation of double fertilization forming a zygote and endosperm"/>
    <property type="evidence" value="ECO:0007669"/>
    <property type="project" value="TreeGrafter"/>
</dbReference>
<gene>
    <name evidence="4" type="ORF">OLC1_LOCUS10616</name>
</gene>
<evidence type="ECO:0000256" key="2">
    <source>
        <dbReference type="SAM" id="SignalP"/>
    </source>
</evidence>
<evidence type="ECO:0000313" key="4">
    <source>
        <dbReference type="EMBL" id="CAI9100905.1"/>
    </source>
</evidence>
<dbReference type="GO" id="GO:0009567">
    <property type="term" value="P:double fertilization forming a zygote and endosperm"/>
    <property type="evidence" value="ECO:0007669"/>
    <property type="project" value="TreeGrafter"/>
</dbReference>
<evidence type="ECO:0000259" key="3">
    <source>
        <dbReference type="Pfam" id="PF05617"/>
    </source>
</evidence>
<dbReference type="AlphaFoldDB" id="A0AAV1D197"/>
<dbReference type="PANTHER" id="PTHR31181:SF67">
    <property type="entry name" value="PROLAMIN-LIKE PROTEIN (DUF1278)"/>
    <property type="match status" value="1"/>
</dbReference>
<dbReference type="GO" id="GO:0005576">
    <property type="term" value="C:extracellular region"/>
    <property type="evidence" value="ECO:0007669"/>
    <property type="project" value="TreeGrafter"/>
</dbReference>
<evidence type="ECO:0000313" key="5">
    <source>
        <dbReference type="Proteomes" id="UP001161247"/>
    </source>
</evidence>
<protein>
    <submittedName>
        <fullName evidence="4">OLC1v1038095C1</fullName>
    </submittedName>
</protein>
<reference evidence="4" key="1">
    <citation type="submission" date="2023-03" db="EMBL/GenBank/DDBJ databases">
        <authorList>
            <person name="Julca I."/>
        </authorList>
    </citation>
    <scope>NUCLEOTIDE SEQUENCE</scope>
</reference>
<sequence>MAAMKKVFVLTIACMAISVMSSSSRSLLQLVIEPKAPSPSPNAAAFDITGLVSTDHGTVNNSNNPGVNLGQDIAKCWASVVSIQDCVIDIYKIFLGNNRVPLSPPCCQTISTVAADCWPKMFAGNPEFPGSLLQVCKATTPAGI</sequence>
<dbReference type="GO" id="GO:0031982">
    <property type="term" value="C:vesicle"/>
    <property type="evidence" value="ECO:0007669"/>
    <property type="project" value="TreeGrafter"/>
</dbReference>
<name>A0AAV1D197_OLDCO</name>
<evidence type="ECO:0000256" key="1">
    <source>
        <dbReference type="ARBA" id="ARBA00022729"/>
    </source>
</evidence>
<dbReference type="Proteomes" id="UP001161247">
    <property type="component" value="Chromosome 3"/>
</dbReference>
<dbReference type="InterPro" id="IPR008502">
    <property type="entry name" value="Prolamin-like"/>
</dbReference>
<organism evidence="4 5">
    <name type="scientific">Oldenlandia corymbosa var. corymbosa</name>
    <dbReference type="NCBI Taxonomy" id="529605"/>
    <lineage>
        <taxon>Eukaryota</taxon>
        <taxon>Viridiplantae</taxon>
        <taxon>Streptophyta</taxon>
        <taxon>Embryophyta</taxon>
        <taxon>Tracheophyta</taxon>
        <taxon>Spermatophyta</taxon>
        <taxon>Magnoliopsida</taxon>
        <taxon>eudicotyledons</taxon>
        <taxon>Gunneridae</taxon>
        <taxon>Pentapetalae</taxon>
        <taxon>asterids</taxon>
        <taxon>lamiids</taxon>
        <taxon>Gentianales</taxon>
        <taxon>Rubiaceae</taxon>
        <taxon>Rubioideae</taxon>
        <taxon>Spermacoceae</taxon>
        <taxon>Hedyotis-Oldenlandia complex</taxon>
        <taxon>Oldenlandia</taxon>
    </lineage>
</organism>
<accession>A0AAV1D197</accession>
<dbReference type="GO" id="GO:2000008">
    <property type="term" value="P:regulation of protein localization to cell surface"/>
    <property type="evidence" value="ECO:0007669"/>
    <property type="project" value="TreeGrafter"/>
</dbReference>
<feature type="signal peptide" evidence="2">
    <location>
        <begin position="1"/>
        <end position="21"/>
    </location>
</feature>
<dbReference type="PANTHER" id="PTHR31181">
    <property type="entry name" value="EGG CELL-SECRETED PROTEIN 1.4"/>
    <property type="match status" value="1"/>
</dbReference>